<reference evidence="2 3" key="1">
    <citation type="submission" date="2017-07" db="EMBL/GenBank/DDBJ databases">
        <title>Genome sequence of the Sordaria macrospora wild type strain R19027.</title>
        <authorList>
            <person name="Nowrousian M."/>
            <person name="Teichert I."/>
            <person name="Kueck U."/>
        </authorList>
    </citation>
    <scope>NUCLEOTIDE SEQUENCE [LARGE SCALE GENOMIC DNA]</scope>
    <source>
        <strain evidence="2 3">R19027</strain>
        <tissue evidence="2">Mycelium</tissue>
    </source>
</reference>
<evidence type="ECO:0000256" key="1">
    <source>
        <dbReference type="SAM" id="MobiDB-lite"/>
    </source>
</evidence>
<dbReference type="Proteomes" id="UP000433876">
    <property type="component" value="Unassembled WGS sequence"/>
</dbReference>
<sequence>MTIWPTASRPRNLAGEPSHLGAAPVMPSHSLRVLFLARPWSSSLPVLVVILAPTISTSTCPAEASACLTVANGSLAVSPAPSTAVSAPAASATPFRPLSSPAASGASTGSRTPTIRSSPSSRFNARPSSPHAPAASETTTRNSRLLLLPLVEAATPLLQQLPPLLAAAPDVLRLCTLSVAARDFLVAPIAHPG</sequence>
<evidence type="ECO:0000313" key="3">
    <source>
        <dbReference type="Proteomes" id="UP000433876"/>
    </source>
</evidence>
<dbReference type="AlphaFoldDB" id="A0A8S8ZL16"/>
<accession>A0A8S8ZL16</accession>
<protein>
    <submittedName>
        <fullName evidence="2">Uncharacterized protein</fullName>
    </submittedName>
</protein>
<name>A0A8S8ZL16_SORMA</name>
<organism evidence="2 3">
    <name type="scientific">Sordaria macrospora</name>
    <dbReference type="NCBI Taxonomy" id="5147"/>
    <lineage>
        <taxon>Eukaryota</taxon>
        <taxon>Fungi</taxon>
        <taxon>Dikarya</taxon>
        <taxon>Ascomycota</taxon>
        <taxon>Pezizomycotina</taxon>
        <taxon>Sordariomycetes</taxon>
        <taxon>Sordariomycetidae</taxon>
        <taxon>Sordariales</taxon>
        <taxon>Sordariaceae</taxon>
        <taxon>Sordaria</taxon>
    </lineage>
</organism>
<gene>
    <name evidence="2" type="ORF">SMACR_08680</name>
</gene>
<evidence type="ECO:0000313" key="2">
    <source>
        <dbReference type="EMBL" id="KAA8629566.1"/>
    </source>
</evidence>
<proteinExistence type="predicted"/>
<dbReference type="EMBL" id="NMPR01000131">
    <property type="protein sequence ID" value="KAA8629566.1"/>
    <property type="molecule type" value="Genomic_DNA"/>
</dbReference>
<feature type="region of interest" description="Disordered" evidence="1">
    <location>
        <begin position="94"/>
        <end position="140"/>
    </location>
</feature>
<comment type="caution">
    <text evidence="2">The sequence shown here is derived from an EMBL/GenBank/DDBJ whole genome shotgun (WGS) entry which is preliminary data.</text>
</comment>